<accession>A0A1M2V4P9</accession>
<feature type="non-terminal residue" evidence="2">
    <location>
        <position position="58"/>
    </location>
</feature>
<evidence type="ECO:0000313" key="2">
    <source>
        <dbReference type="EMBL" id="OJT02585.1"/>
    </source>
</evidence>
<evidence type="ECO:0000256" key="1">
    <source>
        <dbReference type="SAM" id="MobiDB-lite"/>
    </source>
</evidence>
<gene>
    <name evidence="2" type="ORF">TRAPUB_6889</name>
</gene>
<comment type="caution">
    <text evidence="2">The sequence shown here is derived from an EMBL/GenBank/DDBJ whole genome shotgun (WGS) entry which is preliminary data.</text>
</comment>
<sequence length="58" mass="6297">MTTGLITDINLRHSETFSKPASADEENSVGLVKLPPLPRPVDSPTAMIQRAEFSESTL</sequence>
<name>A0A1M2V4P9_TRAPU</name>
<reference evidence="2 3" key="1">
    <citation type="submission" date="2016-10" db="EMBL/GenBank/DDBJ databases">
        <title>Genome sequence of the basidiomycete white-rot fungus Trametes pubescens.</title>
        <authorList>
            <person name="Makela M.R."/>
            <person name="Granchi Z."/>
            <person name="Peng M."/>
            <person name="De Vries R.P."/>
            <person name="Grigoriev I."/>
            <person name="Riley R."/>
            <person name="Hilden K."/>
        </authorList>
    </citation>
    <scope>NUCLEOTIDE SEQUENCE [LARGE SCALE GENOMIC DNA]</scope>
    <source>
        <strain evidence="2 3">FBCC735</strain>
    </source>
</reference>
<dbReference type="EMBL" id="MNAD01001661">
    <property type="protein sequence ID" value="OJT02585.1"/>
    <property type="molecule type" value="Genomic_DNA"/>
</dbReference>
<evidence type="ECO:0000313" key="3">
    <source>
        <dbReference type="Proteomes" id="UP000184267"/>
    </source>
</evidence>
<dbReference type="Proteomes" id="UP000184267">
    <property type="component" value="Unassembled WGS sequence"/>
</dbReference>
<dbReference type="AlphaFoldDB" id="A0A1M2V4P9"/>
<protein>
    <submittedName>
        <fullName evidence="2">Uncharacterized protein</fullName>
    </submittedName>
</protein>
<feature type="region of interest" description="Disordered" evidence="1">
    <location>
        <begin position="17"/>
        <end position="43"/>
    </location>
</feature>
<proteinExistence type="predicted"/>
<organism evidence="2 3">
    <name type="scientific">Trametes pubescens</name>
    <name type="common">White-rot fungus</name>
    <dbReference type="NCBI Taxonomy" id="154538"/>
    <lineage>
        <taxon>Eukaryota</taxon>
        <taxon>Fungi</taxon>
        <taxon>Dikarya</taxon>
        <taxon>Basidiomycota</taxon>
        <taxon>Agaricomycotina</taxon>
        <taxon>Agaricomycetes</taxon>
        <taxon>Polyporales</taxon>
        <taxon>Polyporaceae</taxon>
        <taxon>Trametes</taxon>
    </lineage>
</organism>
<keyword evidence="3" id="KW-1185">Reference proteome</keyword>